<dbReference type="AlphaFoldDB" id="M5U244"/>
<proteinExistence type="predicted"/>
<dbReference type="Proteomes" id="UP000011885">
    <property type="component" value="Unassembled WGS sequence"/>
</dbReference>
<comment type="caution">
    <text evidence="1">The sequence shown here is derived from an EMBL/GenBank/DDBJ whole genome shotgun (WGS) entry which is preliminary data.</text>
</comment>
<protein>
    <submittedName>
        <fullName evidence="1">Secreted protein</fullName>
    </submittedName>
</protein>
<evidence type="ECO:0000313" key="2">
    <source>
        <dbReference type="Proteomes" id="UP000011885"/>
    </source>
</evidence>
<dbReference type="EMBL" id="ANOH01000219">
    <property type="protein sequence ID" value="EMI55339.1"/>
    <property type="molecule type" value="Genomic_DNA"/>
</dbReference>
<organism evidence="1 2">
    <name type="scientific">Rhodopirellula sallentina SM41</name>
    <dbReference type="NCBI Taxonomy" id="1263870"/>
    <lineage>
        <taxon>Bacteria</taxon>
        <taxon>Pseudomonadati</taxon>
        <taxon>Planctomycetota</taxon>
        <taxon>Planctomycetia</taxon>
        <taxon>Pirellulales</taxon>
        <taxon>Pirellulaceae</taxon>
        <taxon>Rhodopirellula</taxon>
    </lineage>
</organism>
<reference evidence="1 2" key="1">
    <citation type="journal article" date="2013" name="Mar. Genomics">
        <title>Expression of sulfatases in Rhodopirellula baltica and the diversity of sulfatases in the genus Rhodopirellula.</title>
        <authorList>
            <person name="Wegner C.E."/>
            <person name="Richter-Heitmann T."/>
            <person name="Klindworth A."/>
            <person name="Klockow C."/>
            <person name="Richter M."/>
            <person name="Achstetter T."/>
            <person name="Glockner F.O."/>
            <person name="Harder J."/>
        </authorList>
    </citation>
    <scope>NUCLEOTIDE SEQUENCE [LARGE SCALE GENOMIC DNA]</scope>
    <source>
        <strain evidence="1 2">SM41</strain>
    </source>
</reference>
<name>M5U244_9BACT</name>
<gene>
    <name evidence="1" type="ORF">RSSM_03245</name>
</gene>
<feature type="non-terminal residue" evidence="1">
    <location>
        <position position="55"/>
    </location>
</feature>
<evidence type="ECO:0000313" key="1">
    <source>
        <dbReference type="EMBL" id="EMI55339.1"/>
    </source>
</evidence>
<accession>M5U244</accession>
<sequence length="55" mass="6224">MNNMSIYALLMGIFTVGNLTVAHASDDYRKWKSTDGRVSQELAKFVEVRGDRALF</sequence>
<keyword evidence="2" id="KW-1185">Reference proteome</keyword>